<dbReference type="Gene3D" id="2.60.120.10">
    <property type="entry name" value="Jelly Rolls"/>
    <property type="match status" value="1"/>
</dbReference>
<proteinExistence type="predicted"/>
<feature type="region of interest" description="Disordered" evidence="1">
    <location>
        <begin position="1"/>
        <end position="47"/>
    </location>
</feature>
<evidence type="ECO:0000256" key="1">
    <source>
        <dbReference type="SAM" id="MobiDB-lite"/>
    </source>
</evidence>
<dbReference type="EMBL" id="JBHRWW010000006">
    <property type="protein sequence ID" value="MFC3688744.1"/>
    <property type="molecule type" value="Genomic_DNA"/>
</dbReference>
<dbReference type="SUPFAM" id="SSF51182">
    <property type="entry name" value="RmlC-like cupins"/>
    <property type="match status" value="1"/>
</dbReference>
<name>A0ABV7WH91_9MICO</name>
<dbReference type="RefSeq" id="WP_340292498.1">
    <property type="nucleotide sequence ID" value="NZ_JBBEOI010000074.1"/>
</dbReference>
<feature type="domain" description="Cupin type-2" evidence="2">
    <location>
        <begin position="74"/>
        <end position="144"/>
    </location>
</feature>
<dbReference type="InterPro" id="IPR014710">
    <property type="entry name" value="RmlC-like_jellyroll"/>
</dbReference>
<organism evidence="3 4">
    <name type="scientific">Aquipuribacter hungaricus</name>
    <dbReference type="NCBI Taxonomy" id="545624"/>
    <lineage>
        <taxon>Bacteria</taxon>
        <taxon>Bacillati</taxon>
        <taxon>Actinomycetota</taxon>
        <taxon>Actinomycetes</taxon>
        <taxon>Micrococcales</taxon>
        <taxon>Intrasporangiaceae</taxon>
        <taxon>Aquipuribacter</taxon>
    </lineage>
</organism>
<evidence type="ECO:0000313" key="4">
    <source>
        <dbReference type="Proteomes" id="UP001595685"/>
    </source>
</evidence>
<dbReference type="PANTHER" id="PTHR36440">
    <property type="entry name" value="PUTATIVE (AFU_ORTHOLOGUE AFUA_8G07350)-RELATED"/>
    <property type="match status" value="1"/>
</dbReference>
<dbReference type="Proteomes" id="UP001595685">
    <property type="component" value="Unassembled WGS sequence"/>
</dbReference>
<dbReference type="PANTHER" id="PTHR36440:SF1">
    <property type="entry name" value="PUTATIVE (AFU_ORTHOLOGUE AFUA_8G07350)-RELATED"/>
    <property type="match status" value="1"/>
</dbReference>
<keyword evidence="4" id="KW-1185">Reference proteome</keyword>
<dbReference type="Pfam" id="PF07883">
    <property type="entry name" value="Cupin_2"/>
    <property type="match status" value="1"/>
</dbReference>
<comment type="caution">
    <text evidence="3">The sequence shown here is derived from an EMBL/GenBank/DDBJ whole genome shotgun (WGS) entry which is preliminary data.</text>
</comment>
<evidence type="ECO:0000313" key="3">
    <source>
        <dbReference type="EMBL" id="MFC3688744.1"/>
    </source>
</evidence>
<evidence type="ECO:0000259" key="2">
    <source>
        <dbReference type="Pfam" id="PF07883"/>
    </source>
</evidence>
<dbReference type="InterPro" id="IPR053146">
    <property type="entry name" value="QDO-like"/>
</dbReference>
<dbReference type="InterPro" id="IPR013096">
    <property type="entry name" value="Cupin_2"/>
</dbReference>
<accession>A0ABV7WH91</accession>
<reference evidence="4" key="1">
    <citation type="journal article" date="2019" name="Int. J. Syst. Evol. Microbiol.">
        <title>The Global Catalogue of Microorganisms (GCM) 10K type strain sequencing project: providing services to taxonomists for standard genome sequencing and annotation.</title>
        <authorList>
            <consortium name="The Broad Institute Genomics Platform"/>
            <consortium name="The Broad Institute Genome Sequencing Center for Infectious Disease"/>
            <person name="Wu L."/>
            <person name="Ma J."/>
        </authorList>
    </citation>
    <scope>NUCLEOTIDE SEQUENCE [LARGE SCALE GENOMIC DNA]</scope>
    <source>
        <strain evidence="4">NCAIM B.02333</strain>
    </source>
</reference>
<sequence length="194" mass="20391">MSYPAPDEAPGPGRPAWPEGYRTGYPPPRHHGPGTADAVLRPGARGPDLRFPAGGAVHHLATQASTGGEYGLFRWDMAAGPGGPGPHLHRGMSEAFFVLEGSVALFDGTGWTDGVPGDFLFVPVGGVHAFRNVSGAPASMLMLFAPGAPRETYFAELAAVAADGRTLAEEEWTALYARHDQEMVDPATLPGYAR</sequence>
<gene>
    <name evidence="3" type="ORF">ACFOLH_10365</name>
</gene>
<dbReference type="InterPro" id="IPR011051">
    <property type="entry name" value="RmlC_Cupin_sf"/>
</dbReference>
<protein>
    <submittedName>
        <fullName evidence="3">Cupin domain-containing protein</fullName>
    </submittedName>
</protein>